<evidence type="ECO:0000256" key="3">
    <source>
        <dbReference type="PROSITE-ProRule" id="PRU10141"/>
    </source>
</evidence>
<dbReference type="EMBL" id="JACGCI010000013">
    <property type="protein sequence ID" value="KAF6760251.1"/>
    <property type="molecule type" value="Genomic_DNA"/>
</dbReference>
<dbReference type="CDD" id="cd14008">
    <property type="entry name" value="STKc_LKB1_CaMKK"/>
    <property type="match status" value="1"/>
</dbReference>
<feature type="binding site" evidence="3">
    <location>
        <position position="70"/>
    </location>
    <ligand>
        <name>ATP</name>
        <dbReference type="ChEBI" id="CHEBI:30616"/>
    </ligand>
</feature>
<comment type="similarity">
    <text evidence="4">Belongs to the protein kinase superfamily.</text>
</comment>
<comment type="caution">
    <text evidence="6">The sequence shown here is derived from an EMBL/GenBank/DDBJ whole genome shotgun (WGS) entry which is preliminary data.</text>
</comment>
<sequence>MMRKRSASTATYLGRTLEYDPNPYDIPVTCYLERTKLNQYLREERVGKGRHGEVYLSHDTLHEHRAVAIKVVKRSNPKDKIKLLRRNYQQTDGSTKQALNSTENSVRREVAVMKQCRHPNLAQLFEVIDDPREDKIYIIMEYIPGGPVEWTHGEDHLPLLTLAQTRRIMRDVIVGLEYMHAKGIVHRDIKPSNLVYTANRSCVKLIDFGISHIMLPPAPKKEKDDPVDPELRALFPVTDLTRRIGTPSFLAPEVVWFHDDSDNTSTVRPPITPAIDVWSLGFMLYHLICTQDWLPDDYMGADRLWTGGRHPQDQSSEAYAVLNLLEEMLQKAPKDRIPLSQVKRNPFILQDVLDPKEWLRYTTPLAASPENLSGFIKSAARKFVNVLSPKTKGSGS</sequence>
<organism evidence="6 7">
    <name type="scientific">Ephemerocybe angulata</name>
    <dbReference type="NCBI Taxonomy" id="980116"/>
    <lineage>
        <taxon>Eukaryota</taxon>
        <taxon>Fungi</taxon>
        <taxon>Dikarya</taxon>
        <taxon>Basidiomycota</taxon>
        <taxon>Agaricomycotina</taxon>
        <taxon>Agaricomycetes</taxon>
        <taxon>Agaricomycetidae</taxon>
        <taxon>Agaricales</taxon>
        <taxon>Agaricineae</taxon>
        <taxon>Psathyrellaceae</taxon>
        <taxon>Ephemerocybe</taxon>
    </lineage>
</organism>
<dbReference type="PROSITE" id="PS50011">
    <property type="entry name" value="PROTEIN_KINASE_DOM"/>
    <property type="match status" value="1"/>
</dbReference>
<keyword evidence="6" id="KW-0808">Transferase</keyword>
<dbReference type="PROSITE" id="PS00108">
    <property type="entry name" value="PROTEIN_KINASE_ST"/>
    <property type="match status" value="1"/>
</dbReference>
<evidence type="ECO:0000256" key="1">
    <source>
        <dbReference type="ARBA" id="ARBA00022741"/>
    </source>
</evidence>
<evidence type="ECO:0000313" key="6">
    <source>
        <dbReference type="EMBL" id="KAF6760251.1"/>
    </source>
</evidence>
<dbReference type="InterPro" id="IPR011009">
    <property type="entry name" value="Kinase-like_dom_sf"/>
</dbReference>
<evidence type="ECO:0000313" key="7">
    <source>
        <dbReference type="Proteomes" id="UP000521943"/>
    </source>
</evidence>
<dbReference type="InterPro" id="IPR000719">
    <property type="entry name" value="Prot_kinase_dom"/>
</dbReference>
<keyword evidence="7" id="KW-1185">Reference proteome</keyword>
<dbReference type="Gene3D" id="3.30.200.20">
    <property type="entry name" value="Phosphorylase Kinase, domain 1"/>
    <property type="match status" value="1"/>
</dbReference>
<dbReference type="InterPro" id="IPR017441">
    <property type="entry name" value="Protein_kinase_ATP_BS"/>
</dbReference>
<proteinExistence type="inferred from homology"/>
<dbReference type="GO" id="GO:0004674">
    <property type="term" value="F:protein serine/threonine kinase activity"/>
    <property type="evidence" value="ECO:0007669"/>
    <property type="project" value="UniProtKB-KW"/>
</dbReference>
<dbReference type="OrthoDB" id="68483at2759"/>
<name>A0A8H6MCN1_9AGAR</name>
<feature type="domain" description="Protein kinase" evidence="5">
    <location>
        <begin position="40"/>
        <end position="348"/>
    </location>
</feature>
<dbReference type="PANTHER" id="PTHR44167">
    <property type="entry name" value="OVARIAN-SPECIFIC SERINE/THREONINE-PROTEIN KINASE LOK-RELATED"/>
    <property type="match status" value="1"/>
</dbReference>
<evidence type="ECO:0000259" key="5">
    <source>
        <dbReference type="PROSITE" id="PS50011"/>
    </source>
</evidence>
<evidence type="ECO:0000256" key="4">
    <source>
        <dbReference type="RuleBase" id="RU000304"/>
    </source>
</evidence>
<keyword evidence="2 3" id="KW-0067">ATP-binding</keyword>
<keyword evidence="1 3" id="KW-0547">Nucleotide-binding</keyword>
<dbReference type="Pfam" id="PF00069">
    <property type="entry name" value="Pkinase"/>
    <property type="match status" value="1"/>
</dbReference>
<reference evidence="6 7" key="1">
    <citation type="submission" date="2020-07" db="EMBL/GenBank/DDBJ databases">
        <title>Comparative genomics of pyrophilous fungi reveals a link between fire events and developmental genes.</title>
        <authorList>
            <consortium name="DOE Joint Genome Institute"/>
            <person name="Steindorff A.S."/>
            <person name="Carver A."/>
            <person name="Calhoun S."/>
            <person name="Stillman K."/>
            <person name="Liu H."/>
            <person name="Lipzen A."/>
            <person name="Pangilinan J."/>
            <person name="Labutti K."/>
            <person name="Bruns T.D."/>
            <person name="Grigoriev I.V."/>
        </authorList>
    </citation>
    <scope>NUCLEOTIDE SEQUENCE [LARGE SCALE GENOMIC DNA]</scope>
    <source>
        <strain evidence="6 7">CBS 144469</strain>
    </source>
</reference>
<dbReference type="SMART" id="SM00220">
    <property type="entry name" value="S_TKc"/>
    <property type="match status" value="1"/>
</dbReference>
<accession>A0A8H6MCN1</accession>
<dbReference type="PROSITE" id="PS00107">
    <property type="entry name" value="PROTEIN_KINASE_ATP"/>
    <property type="match status" value="1"/>
</dbReference>
<protein>
    <submittedName>
        <fullName evidence="6">Other/CAMKK/ELM protein kinase</fullName>
    </submittedName>
</protein>
<keyword evidence="6" id="KW-0418">Kinase</keyword>
<dbReference type="GO" id="GO:0005634">
    <property type="term" value="C:nucleus"/>
    <property type="evidence" value="ECO:0007669"/>
    <property type="project" value="TreeGrafter"/>
</dbReference>
<dbReference type="Gene3D" id="1.10.510.10">
    <property type="entry name" value="Transferase(Phosphotransferase) domain 1"/>
    <property type="match status" value="1"/>
</dbReference>
<dbReference type="GO" id="GO:0005524">
    <property type="term" value="F:ATP binding"/>
    <property type="evidence" value="ECO:0007669"/>
    <property type="project" value="UniProtKB-UniRule"/>
</dbReference>
<dbReference type="GO" id="GO:0044773">
    <property type="term" value="P:mitotic DNA damage checkpoint signaling"/>
    <property type="evidence" value="ECO:0007669"/>
    <property type="project" value="TreeGrafter"/>
</dbReference>
<evidence type="ECO:0000256" key="2">
    <source>
        <dbReference type="ARBA" id="ARBA00022840"/>
    </source>
</evidence>
<dbReference type="PANTHER" id="PTHR44167:SF24">
    <property type="entry name" value="SERINE_THREONINE-PROTEIN KINASE CHK2"/>
    <property type="match status" value="1"/>
</dbReference>
<dbReference type="Proteomes" id="UP000521943">
    <property type="component" value="Unassembled WGS sequence"/>
</dbReference>
<keyword evidence="4" id="KW-0723">Serine/threonine-protein kinase</keyword>
<dbReference type="AlphaFoldDB" id="A0A8H6MCN1"/>
<dbReference type="SUPFAM" id="SSF56112">
    <property type="entry name" value="Protein kinase-like (PK-like)"/>
    <property type="match status" value="1"/>
</dbReference>
<dbReference type="InterPro" id="IPR008271">
    <property type="entry name" value="Ser/Thr_kinase_AS"/>
</dbReference>
<gene>
    <name evidence="6" type="ORF">DFP72DRAFT_883651</name>
</gene>